<gene>
    <name evidence="4" type="ORF">Rcae01_03677</name>
</gene>
<evidence type="ECO:0000259" key="3">
    <source>
        <dbReference type="Pfam" id="PF07593"/>
    </source>
</evidence>
<keyword evidence="5" id="KW-1185">Reference proteome</keyword>
<reference evidence="4 5" key="1">
    <citation type="submission" date="2024-02" db="EMBL/GenBank/DDBJ databases">
        <title>Rhodopirellula caenicola NBRC 110016.</title>
        <authorList>
            <person name="Ichikawa N."/>
            <person name="Katano-Makiyama Y."/>
            <person name="Hidaka K."/>
        </authorList>
    </citation>
    <scope>NUCLEOTIDE SEQUENCE [LARGE SCALE GENOMIC DNA]</scope>
    <source>
        <strain evidence="4 5">NBRC 110016</strain>
    </source>
</reference>
<evidence type="ECO:0000256" key="1">
    <source>
        <dbReference type="ARBA" id="ARBA00022729"/>
    </source>
</evidence>
<proteinExistence type="predicted"/>
<organism evidence="4 5">
    <name type="scientific">Novipirellula caenicola</name>
    <dbReference type="NCBI Taxonomy" id="1536901"/>
    <lineage>
        <taxon>Bacteria</taxon>
        <taxon>Pseudomonadati</taxon>
        <taxon>Planctomycetota</taxon>
        <taxon>Planctomycetia</taxon>
        <taxon>Pirellulales</taxon>
        <taxon>Pirellulaceae</taxon>
        <taxon>Novipirellula</taxon>
    </lineage>
</organism>
<evidence type="ECO:0000313" key="5">
    <source>
        <dbReference type="Proteomes" id="UP001416858"/>
    </source>
</evidence>
<keyword evidence="1 2" id="KW-0732">Signal</keyword>
<feature type="chain" id="PRO_5045786628" description="ASPIC/UnbV domain-containing protein" evidence="2">
    <location>
        <begin position="25"/>
        <end position="1003"/>
    </location>
</feature>
<dbReference type="SUPFAM" id="SSF48452">
    <property type="entry name" value="TPR-like"/>
    <property type="match status" value="1"/>
</dbReference>
<comment type="caution">
    <text evidence="4">The sequence shown here is derived from an EMBL/GenBank/DDBJ whole genome shotgun (WGS) entry which is preliminary data.</text>
</comment>
<evidence type="ECO:0000313" key="4">
    <source>
        <dbReference type="EMBL" id="GAA5508211.1"/>
    </source>
</evidence>
<dbReference type="InterPro" id="IPR013517">
    <property type="entry name" value="FG-GAP"/>
</dbReference>
<dbReference type="InterPro" id="IPR027039">
    <property type="entry name" value="Crtac1"/>
</dbReference>
<dbReference type="Pfam" id="PF13517">
    <property type="entry name" value="FG-GAP_3"/>
    <property type="match status" value="1"/>
</dbReference>
<dbReference type="Pfam" id="PF07593">
    <property type="entry name" value="UnbV_ASPIC"/>
    <property type="match status" value="1"/>
</dbReference>
<dbReference type="Gene3D" id="1.25.40.10">
    <property type="entry name" value="Tetratricopeptide repeat domain"/>
    <property type="match status" value="1"/>
</dbReference>
<protein>
    <recommendedName>
        <fullName evidence="3">ASPIC/UnbV domain-containing protein</fullName>
    </recommendedName>
</protein>
<dbReference type="PROSITE" id="PS51257">
    <property type="entry name" value="PROKAR_LIPOPROTEIN"/>
    <property type="match status" value="1"/>
</dbReference>
<dbReference type="SUPFAM" id="SSF69318">
    <property type="entry name" value="Integrin alpha N-terminal domain"/>
    <property type="match status" value="1"/>
</dbReference>
<dbReference type="InterPro" id="IPR011990">
    <property type="entry name" value="TPR-like_helical_dom_sf"/>
</dbReference>
<dbReference type="InterPro" id="IPR011519">
    <property type="entry name" value="UnbV_ASPIC"/>
</dbReference>
<dbReference type="InterPro" id="IPR028994">
    <property type="entry name" value="Integrin_alpha_N"/>
</dbReference>
<name>A0ABP9VTP9_9BACT</name>
<dbReference type="PANTHER" id="PTHR16026">
    <property type="entry name" value="CARTILAGE ACIDIC PROTEIN 1"/>
    <property type="match status" value="1"/>
</dbReference>
<dbReference type="PANTHER" id="PTHR16026:SF0">
    <property type="entry name" value="CARTILAGE ACIDIC PROTEIN 1"/>
    <property type="match status" value="1"/>
</dbReference>
<dbReference type="EMBL" id="BAABRO010000008">
    <property type="protein sequence ID" value="GAA5508211.1"/>
    <property type="molecule type" value="Genomic_DNA"/>
</dbReference>
<dbReference type="Proteomes" id="UP001416858">
    <property type="component" value="Unassembled WGS sequence"/>
</dbReference>
<evidence type="ECO:0000256" key="2">
    <source>
        <dbReference type="SAM" id="SignalP"/>
    </source>
</evidence>
<accession>A0ABP9VTP9</accession>
<sequence length="1003" mass="110562">MRRCSPLVLLVLCSVLGGCTDAPLADADKFAVDPVATASAYSRFSQAVSEAKWADASQWSSAALIERPDDPDVLFMAAKVAYHNGDLPLSTELMLTACDVTSYGDDNQVQQTVVALLSMGRLYAAIELLENTTGRRPEHHVFRRQLVDFYAMAERPELADPHRRVLIQQRKFDLKLLLDLAAKGPRTLEEDSVQLLVERNPDDLRPLLAKAKRHFDQRRDEDAASLLGRIIARHPDFVPAHLLAISIAARSGDFDAVMRLATQMPEDVDSDVRYWIALGDWARDQSLDEVAVRCYWEGTRRDADDSECWLKLQTSLQRVDEQRSTPELIAASSDVQTRARLLNRLDQQRREFLSAQADSQRLAIGIAQTLQQLGRLWECEAWAAIALTLTRDPIESAAEYRNSVVATLRRDMPWQVVQGHPELKLDFSHMPLPAIERNANPQDHALLVTSAIKQSGHADSISSLKLVNQAAERGVKFFGYTQEHLDRPGFMLHHTLGCGGGTLDYDLDGWSDVYFAAAGGTPRIDDSNSNALFRNLGGDFRETTSLAGTGDTGFGQGVAVGDVNEDGFPDILVLNFGRNVLYLNQGDGTFEDGTDHWLGTNTETAWSTSGAIVDFNTDGLADLVYLNYCKGEQLTTHRCFAKQLDAAPSCSPMAFPADADVFRIGDAAGHFQPQSENIAAEPDIIGRGLGIVAGALDDNAGIDLFVANDMTNNHYWSTSFAADTDDRLRDFALTRGLAGDARGAAQGSMGIAVGDVDRDGRFDLFVTNFTDESNVLHRGTGHHAWVDDTHRFGLASSSFPLVAFGTQMVDLDNDSRHEIVVTNGHVQILSPSGVRADYEQPFQLYEQNVKGRYELVSPRMQGDYVNSLHVGRALWTIDADRDGMTDLFVTHQTEPVALLMNHSAAGRSWIEFQLVGTSSSRDAIGAVVELQCGDDVWTQPLTSGDGYLCSNERRLRFGLKDSKPSGCSVTIRWPSGNVDSYDDLTPNRRWLIAESQGITQLDH</sequence>
<feature type="signal peptide" evidence="2">
    <location>
        <begin position="1"/>
        <end position="24"/>
    </location>
</feature>
<dbReference type="Gene3D" id="2.130.10.130">
    <property type="entry name" value="Integrin alpha, N-terminal"/>
    <property type="match status" value="1"/>
</dbReference>
<feature type="domain" description="ASPIC/UnbV" evidence="3">
    <location>
        <begin position="923"/>
        <end position="990"/>
    </location>
</feature>